<dbReference type="EMBL" id="CATOUU010000856">
    <property type="protein sequence ID" value="CAI9955101.1"/>
    <property type="molecule type" value="Genomic_DNA"/>
</dbReference>
<reference evidence="3" key="1">
    <citation type="submission" date="2023-06" db="EMBL/GenBank/DDBJ databases">
        <authorList>
            <person name="Kurt Z."/>
        </authorList>
    </citation>
    <scope>NUCLEOTIDE SEQUENCE</scope>
</reference>
<proteinExistence type="predicted"/>
<gene>
    <name evidence="2" type="ORF">HINF_LOCUS32274</name>
    <name evidence="3" type="ORF">HINF_LOCUS42746</name>
    <name evidence="4" type="ORF">HINF_LOCUS56282</name>
    <name evidence="5" type="ORF">HINF_LOCUS62671</name>
    <name evidence="6" type="ORF">HINF_LOCUS68610</name>
    <name evidence="1" type="ORF">HINF_LOCUS9625</name>
</gene>
<dbReference type="EMBL" id="CAXDID020000303">
    <property type="protein sequence ID" value="CAL6073814.1"/>
    <property type="molecule type" value="Genomic_DNA"/>
</dbReference>
<reference evidence="4 7" key="2">
    <citation type="submission" date="2024-07" db="EMBL/GenBank/DDBJ databases">
        <authorList>
            <person name="Akdeniz Z."/>
        </authorList>
    </citation>
    <scope>NUCLEOTIDE SEQUENCE [LARGE SCALE GENOMIC DNA]</scope>
</reference>
<dbReference type="EMBL" id="CATOUU010000241">
    <property type="protein sequence ID" value="CAI9921980.1"/>
    <property type="molecule type" value="Genomic_DNA"/>
</dbReference>
<comment type="caution">
    <text evidence="3">The sequence shown here is derived from an EMBL/GenBank/DDBJ whole genome shotgun (WGS) entry which is preliminary data.</text>
</comment>
<dbReference type="EMBL" id="CATOUU010000729">
    <property type="protein sequence ID" value="CAI9944629.1"/>
    <property type="molecule type" value="Genomic_DNA"/>
</dbReference>
<evidence type="ECO:0000313" key="2">
    <source>
        <dbReference type="EMBL" id="CAI9944629.1"/>
    </source>
</evidence>
<sequence length="117" mass="13722">MIREKFQKTKKCIKLTRSRKQCQNTIKTKISYLNQRVDNLCFFGDNKFVCTDTSESNINDIKVFSFTLCSKIFLTIQQILFCSLWQYLQSSMSLCFGVVVQDNIITAWLGLVCFQKY</sequence>
<protein>
    <submittedName>
        <fullName evidence="4">Hypothetical_protein</fullName>
    </submittedName>
</protein>
<evidence type="ECO:0000313" key="3">
    <source>
        <dbReference type="EMBL" id="CAI9955101.1"/>
    </source>
</evidence>
<dbReference type="AlphaFoldDB" id="A0AA86QE31"/>
<organism evidence="3">
    <name type="scientific">Hexamita inflata</name>
    <dbReference type="NCBI Taxonomy" id="28002"/>
    <lineage>
        <taxon>Eukaryota</taxon>
        <taxon>Metamonada</taxon>
        <taxon>Diplomonadida</taxon>
        <taxon>Hexamitidae</taxon>
        <taxon>Hexamitinae</taxon>
        <taxon>Hexamita</taxon>
    </lineage>
</organism>
<evidence type="ECO:0000313" key="1">
    <source>
        <dbReference type="EMBL" id="CAI9921980.1"/>
    </source>
</evidence>
<accession>A0AA86QE31</accession>
<name>A0AA86QE31_9EUKA</name>
<evidence type="ECO:0000313" key="7">
    <source>
        <dbReference type="Proteomes" id="UP001642409"/>
    </source>
</evidence>
<dbReference type="EMBL" id="CAXDID020000488">
    <property type="protein sequence ID" value="CAL6096816.1"/>
    <property type="molecule type" value="Genomic_DNA"/>
</dbReference>
<dbReference type="Proteomes" id="UP001642409">
    <property type="component" value="Unassembled WGS sequence"/>
</dbReference>
<dbReference type="EMBL" id="CAXDID020000386">
    <property type="protein sequence ID" value="CAL6085418.1"/>
    <property type="molecule type" value="Genomic_DNA"/>
</dbReference>
<keyword evidence="7" id="KW-1185">Reference proteome</keyword>
<evidence type="ECO:0000313" key="5">
    <source>
        <dbReference type="EMBL" id="CAL6085418.1"/>
    </source>
</evidence>
<evidence type="ECO:0000313" key="4">
    <source>
        <dbReference type="EMBL" id="CAL6073814.1"/>
    </source>
</evidence>
<evidence type="ECO:0000313" key="6">
    <source>
        <dbReference type="EMBL" id="CAL6096816.1"/>
    </source>
</evidence>